<organism evidence="1 2">
    <name type="scientific">Globisporangium ultimum (strain ATCC 200006 / CBS 805.95 / DAOM BR144)</name>
    <name type="common">Pythium ultimum</name>
    <dbReference type="NCBI Taxonomy" id="431595"/>
    <lineage>
        <taxon>Eukaryota</taxon>
        <taxon>Sar</taxon>
        <taxon>Stramenopiles</taxon>
        <taxon>Oomycota</taxon>
        <taxon>Peronosporomycetes</taxon>
        <taxon>Pythiales</taxon>
        <taxon>Pythiaceae</taxon>
        <taxon>Globisporangium</taxon>
    </lineage>
</organism>
<evidence type="ECO:0000313" key="1">
    <source>
        <dbReference type="EnsemblProtists" id="PYU1_T001632"/>
    </source>
</evidence>
<protein>
    <recommendedName>
        <fullName evidence="3">START domain-containing protein</fullName>
    </recommendedName>
</protein>
<accession>K3W9J1</accession>
<evidence type="ECO:0008006" key="3">
    <source>
        <dbReference type="Google" id="ProtNLM"/>
    </source>
</evidence>
<dbReference type="VEuPathDB" id="FungiDB:PYU1_G001632"/>
<sequence length="500" mass="56214">MALPPRTLSIEAATSRARPSASFAAASGAINTAHPAHLGADDVDESSLLAEAEELLATLDATEFAATSASTLWFEKEGSNDELLDTRCFSPSQVSEPASASVGATAVVDAGSKAESIVPRKKRRSSRDIRRDELLLLHRLMPQLETQLNELKITKEMKKVRKVNGGTINLLWQQIAERQERLRQHSEDDNRRLKAMILGQLRAPDQRIRLSIDRSHLPNYSHGYPKRRICAEGEDPGLSVVFEQLLTWLDAVYSQTDAVFQEIGLNHSLLETRLFMRNRTQTASDGTESRFTEFAHVQTVPFDLSVITAFTWQSVCHWHQKDNPYKYPCADRPDDTFAVNYRVEPSFVPGVGRNQSANLKLAMRRYCEPDRFVLVWIARSDGENAFSDMFTNEMGWLVLSRAAPPGEPAASFSQMCMRVFPMSKHGVAPSPERATLMSRMVLRAFEEDAMHIHQGVENLVLDASRTTRSRQSHHDYSSNVSEDNNQECFSDIFAKKDCKL</sequence>
<reference evidence="2" key="1">
    <citation type="journal article" date="2010" name="Genome Biol.">
        <title>Genome sequence of the necrotrophic plant pathogen Pythium ultimum reveals original pathogenicity mechanisms and effector repertoire.</title>
        <authorList>
            <person name="Levesque C.A."/>
            <person name="Brouwer H."/>
            <person name="Cano L."/>
            <person name="Hamilton J.P."/>
            <person name="Holt C."/>
            <person name="Huitema E."/>
            <person name="Raffaele S."/>
            <person name="Robideau G.P."/>
            <person name="Thines M."/>
            <person name="Win J."/>
            <person name="Zerillo M.M."/>
            <person name="Beakes G.W."/>
            <person name="Boore J.L."/>
            <person name="Busam D."/>
            <person name="Dumas B."/>
            <person name="Ferriera S."/>
            <person name="Fuerstenberg S.I."/>
            <person name="Gachon C.M."/>
            <person name="Gaulin E."/>
            <person name="Govers F."/>
            <person name="Grenville-Briggs L."/>
            <person name="Horner N."/>
            <person name="Hostetler J."/>
            <person name="Jiang R.H."/>
            <person name="Johnson J."/>
            <person name="Krajaejun T."/>
            <person name="Lin H."/>
            <person name="Meijer H.J."/>
            <person name="Moore B."/>
            <person name="Morris P."/>
            <person name="Phuntmart V."/>
            <person name="Puiu D."/>
            <person name="Shetty J."/>
            <person name="Stajich J.E."/>
            <person name="Tripathy S."/>
            <person name="Wawra S."/>
            <person name="van West P."/>
            <person name="Whitty B.R."/>
            <person name="Coutinho P.M."/>
            <person name="Henrissat B."/>
            <person name="Martin F."/>
            <person name="Thomas P.D."/>
            <person name="Tyler B.M."/>
            <person name="De Vries R.P."/>
            <person name="Kamoun S."/>
            <person name="Yandell M."/>
            <person name="Tisserat N."/>
            <person name="Buell C.R."/>
        </authorList>
    </citation>
    <scope>NUCLEOTIDE SEQUENCE</scope>
    <source>
        <strain evidence="2">DAOM:BR144</strain>
    </source>
</reference>
<dbReference type="Proteomes" id="UP000019132">
    <property type="component" value="Unassembled WGS sequence"/>
</dbReference>
<dbReference type="EnsemblProtists" id="PYU1_T001632">
    <property type="protein sequence ID" value="PYU1_T001632"/>
    <property type="gene ID" value="PYU1_G001632"/>
</dbReference>
<dbReference type="EMBL" id="GL376626">
    <property type="status" value="NOT_ANNOTATED_CDS"/>
    <property type="molecule type" value="Genomic_DNA"/>
</dbReference>
<proteinExistence type="predicted"/>
<dbReference type="HOGENOM" id="CLU_027764_5_0_1"/>
<name>K3W9J1_GLOUD</name>
<evidence type="ECO:0000313" key="2">
    <source>
        <dbReference type="Proteomes" id="UP000019132"/>
    </source>
</evidence>
<reference evidence="1" key="3">
    <citation type="submission" date="2015-02" db="UniProtKB">
        <authorList>
            <consortium name="EnsemblProtists"/>
        </authorList>
    </citation>
    <scope>IDENTIFICATION</scope>
    <source>
        <strain evidence="1">DAOM BR144</strain>
    </source>
</reference>
<dbReference type="AlphaFoldDB" id="K3W9J1"/>
<dbReference type="OMA" id="ECCMESE"/>
<keyword evidence="2" id="KW-1185">Reference proteome</keyword>
<dbReference type="InParanoid" id="K3W9J1"/>
<reference evidence="2" key="2">
    <citation type="submission" date="2010-04" db="EMBL/GenBank/DDBJ databases">
        <authorList>
            <person name="Buell R."/>
            <person name="Hamilton J."/>
            <person name="Hostetler J."/>
        </authorList>
    </citation>
    <scope>NUCLEOTIDE SEQUENCE [LARGE SCALE GENOMIC DNA]</scope>
    <source>
        <strain evidence="2">DAOM:BR144</strain>
    </source>
</reference>